<dbReference type="OrthoDB" id="6735968at2759"/>
<dbReference type="Gene3D" id="3.15.10.30">
    <property type="entry name" value="Haemolymph juvenile hormone binding protein"/>
    <property type="match status" value="1"/>
</dbReference>
<dbReference type="Proteomes" id="UP000410492">
    <property type="component" value="Unassembled WGS sequence"/>
</dbReference>
<evidence type="ECO:0008006" key="4">
    <source>
        <dbReference type="Google" id="ProtNLM"/>
    </source>
</evidence>
<keyword evidence="1" id="KW-0472">Membrane</keyword>
<dbReference type="InterPro" id="IPR010562">
    <property type="entry name" value="Haemolymph_juvenile_hormone-bd"/>
</dbReference>
<protein>
    <recommendedName>
        <fullName evidence="4">Lipid-binding serum glycoprotein N-terminal domain-containing protein</fullName>
    </recommendedName>
</protein>
<keyword evidence="1" id="KW-1133">Transmembrane helix</keyword>
<dbReference type="AlphaFoldDB" id="A0A653D3L1"/>
<sequence length="242" mass="27826">MAFFRSKLVLKMSLVSICVILFSCLFYFSYSFVAPDGLYQYMEDDMVFQYISFTDAQRIVDHVVKHIPEKVLYSNGPTFDIPLTQFDISGTMQVKYATVRGLDRPKIKDFSYNVETRVLQTTANYEHITLSMVIKNSLEWNAKKAVAPTAVRFDLYKCSLKVRGHFNGAKIWDTFAEITIGSAKVYIKKIFGNANLTREISDYLEENLHRIISANRNLVSSAVSEWTETGINNLLQKIDRKH</sequence>
<proteinExistence type="predicted"/>
<evidence type="ECO:0000313" key="2">
    <source>
        <dbReference type="EMBL" id="VEN54758.1"/>
    </source>
</evidence>
<name>A0A653D3L1_CALMS</name>
<dbReference type="Pfam" id="PF06585">
    <property type="entry name" value="JHBP"/>
    <property type="match status" value="1"/>
</dbReference>
<dbReference type="InterPro" id="IPR038606">
    <property type="entry name" value="To_sf"/>
</dbReference>
<reference evidence="2 3" key="1">
    <citation type="submission" date="2019-01" db="EMBL/GenBank/DDBJ databases">
        <authorList>
            <person name="Sayadi A."/>
        </authorList>
    </citation>
    <scope>NUCLEOTIDE SEQUENCE [LARGE SCALE GENOMIC DNA]</scope>
</reference>
<evidence type="ECO:0000313" key="3">
    <source>
        <dbReference type="Proteomes" id="UP000410492"/>
    </source>
</evidence>
<gene>
    <name evidence="2" type="ORF">CALMAC_LOCUS14152</name>
</gene>
<dbReference type="EMBL" id="CAACVG010010023">
    <property type="protein sequence ID" value="VEN54758.1"/>
    <property type="molecule type" value="Genomic_DNA"/>
</dbReference>
<keyword evidence="1" id="KW-0812">Transmembrane</keyword>
<dbReference type="PROSITE" id="PS51257">
    <property type="entry name" value="PROKAR_LIPOPROTEIN"/>
    <property type="match status" value="1"/>
</dbReference>
<accession>A0A653D3L1</accession>
<organism evidence="2 3">
    <name type="scientific">Callosobruchus maculatus</name>
    <name type="common">Southern cowpea weevil</name>
    <name type="synonym">Pulse bruchid</name>
    <dbReference type="NCBI Taxonomy" id="64391"/>
    <lineage>
        <taxon>Eukaryota</taxon>
        <taxon>Metazoa</taxon>
        <taxon>Ecdysozoa</taxon>
        <taxon>Arthropoda</taxon>
        <taxon>Hexapoda</taxon>
        <taxon>Insecta</taxon>
        <taxon>Pterygota</taxon>
        <taxon>Neoptera</taxon>
        <taxon>Endopterygota</taxon>
        <taxon>Coleoptera</taxon>
        <taxon>Polyphaga</taxon>
        <taxon>Cucujiformia</taxon>
        <taxon>Chrysomeloidea</taxon>
        <taxon>Chrysomelidae</taxon>
        <taxon>Bruchinae</taxon>
        <taxon>Bruchini</taxon>
        <taxon>Callosobruchus</taxon>
    </lineage>
</organism>
<keyword evidence="3" id="KW-1185">Reference proteome</keyword>
<feature type="transmembrane region" description="Helical" evidence="1">
    <location>
        <begin position="12"/>
        <end position="33"/>
    </location>
</feature>
<evidence type="ECO:0000256" key="1">
    <source>
        <dbReference type="SAM" id="Phobius"/>
    </source>
</evidence>